<gene>
    <name evidence="2" type="ORF">CEXT_813461</name>
</gene>
<feature type="region of interest" description="Disordered" evidence="1">
    <location>
        <begin position="107"/>
        <end position="128"/>
    </location>
</feature>
<dbReference type="Proteomes" id="UP001054945">
    <property type="component" value="Unassembled WGS sequence"/>
</dbReference>
<proteinExistence type="predicted"/>
<reference evidence="2 3" key="1">
    <citation type="submission" date="2021-06" db="EMBL/GenBank/DDBJ databases">
        <title>Caerostris extrusa draft genome.</title>
        <authorList>
            <person name="Kono N."/>
            <person name="Arakawa K."/>
        </authorList>
    </citation>
    <scope>NUCLEOTIDE SEQUENCE [LARGE SCALE GENOMIC DNA]</scope>
</reference>
<evidence type="ECO:0000256" key="1">
    <source>
        <dbReference type="SAM" id="MobiDB-lite"/>
    </source>
</evidence>
<name>A0AAV4U0K6_CAEEX</name>
<protein>
    <submittedName>
        <fullName evidence="2">Uncharacterized protein</fullName>
    </submittedName>
</protein>
<organism evidence="2 3">
    <name type="scientific">Caerostris extrusa</name>
    <name type="common">Bark spider</name>
    <name type="synonym">Caerostris bankana</name>
    <dbReference type="NCBI Taxonomy" id="172846"/>
    <lineage>
        <taxon>Eukaryota</taxon>
        <taxon>Metazoa</taxon>
        <taxon>Ecdysozoa</taxon>
        <taxon>Arthropoda</taxon>
        <taxon>Chelicerata</taxon>
        <taxon>Arachnida</taxon>
        <taxon>Araneae</taxon>
        <taxon>Araneomorphae</taxon>
        <taxon>Entelegynae</taxon>
        <taxon>Araneoidea</taxon>
        <taxon>Araneidae</taxon>
        <taxon>Caerostris</taxon>
    </lineage>
</organism>
<sequence length="128" mass="14218">MIVAKQSTAVQLWSLRDSNTCSMHSLKRCFTKFSKEFRPNNSLLPVTLEIPCHINSGTVKSISSRIVSLAVAPKIPTDTQNTLLHRFRSYSRFTAHQMSDKYQLSKSFGNTASHDSSAVASPTSGRKN</sequence>
<comment type="caution">
    <text evidence="2">The sequence shown here is derived from an EMBL/GenBank/DDBJ whole genome shotgun (WGS) entry which is preliminary data.</text>
</comment>
<accession>A0AAV4U0K6</accession>
<evidence type="ECO:0000313" key="3">
    <source>
        <dbReference type="Proteomes" id="UP001054945"/>
    </source>
</evidence>
<dbReference type="AlphaFoldDB" id="A0AAV4U0K6"/>
<evidence type="ECO:0000313" key="2">
    <source>
        <dbReference type="EMBL" id="GIY51267.1"/>
    </source>
</evidence>
<dbReference type="EMBL" id="BPLR01012086">
    <property type="protein sequence ID" value="GIY51267.1"/>
    <property type="molecule type" value="Genomic_DNA"/>
</dbReference>
<keyword evidence="3" id="KW-1185">Reference proteome</keyword>